<keyword evidence="7" id="KW-0805">Transcription regulation</keyword>
<dbReference type="EMBL" id="CP144695">
    <property type="protein sequence ID" value="WVZ06425.1"/>
    <property type="molecule type" value="Genomic_DNA"/>
</dbReference>
<evidence type="ECO:0000256" key="1">
    <source>
        <dbReference type="ARBA" id="ARBA00002501"/>
    </source>
</evidence>
<gene>
    <name evidence="14" type="ORF">V8G54_019771</name>
</gene>
<name>A0AAQ3NB54_VIGMU</name>
<dbReference type="AlphaFoldDB" id="A0AAQ3NB54"/>
<comment type="subcellular location">
    <subcellularLocation>
        <location evidence="3">Endomembrane system</location>
        <topology evidence="3">Multi-pass membrane protein</topology>
    </subcellularLocation>
    <subcellularLocation>
        <location evidence="2">Nucleus</location>
    </subcellularLocation>
</comment>
<dbReference type="GO" id="GO:0003677">
    <property type="term" value="F:DNA binding"/>
    <property type="evidence" value="ECO:0007669"/>
    <property type="project" value="UniProtKB-KW"/>
</dbReference>
<dbReference type="GO" id="GO:0005634">
    <property type="term" value="C:nucleus"/>
    <property type="evidence" value="ECO:0007669"/>
    <property type="project" value="UniProtKB-SubCell"/>
</dbReference>
<dbReference type="GO" id="GO:0005783">
    <property type="term" value="C:endoplasmic reticulum"/>
    <property type="evidence" value="ECO:0007669"/>
    <property type="project" value="UniProtKB-ARBA"/>
</dbReference>
<evidence type="ECO:0000256" key="9">
    <source>
        <dbReference type="ARBA" id="ARBA00023136"/>
    </source>
</evidence>
<dbReference type="InterPro" id="IPR036955">
    <property type="entry name" value="AP2/ERF_dom_sf"/>
</dbReference>
<keyword evidence="9 12" id="KW-0472">Membrane</keyword>
<evidence type="ECO:0000256" key="5">
    <source>
        <dbReference type="ARBA" id="ARBA00022692"/>
    </source>
</evidence>
<dbReference type="SUPFAM" id="SSF54171">
    <property type="entry name" value="DNA-binding domain"/>
    <property type="match status" value="1"/>
</dbReference>
<protein>
    <recommendedName>
        <fullName evidence="13">AP2/ERF domain-containing protein</fullName>
    </recommendedName>
</protein>
<proteinExistence type="inferred from homology"/>
<dbReference type="InterPro" id="IPR001471">
    <property type="entry name" value="AP2/ERF_dom"/>
</dbReference>
<keyword evidence="5 12" id="KW-0812">Transmembrane</keyword>
<keyword evidence="10" id="KW-0804">Transcription</keyword>
<dbReference type="Gene3D" id="3.30.730.10">
    <property type="entry name" value="AP2/ERF domain"/>
    <property type="match status" value="1"/>
</dbReference>
<dbReference type="InterPro" id="IPR016177">
    <property type="entry name" value="DNA-bd_dom_sf"/>
</dbReference>
<sequence length="379" mass="41675">MVNNFVVVGTVEEIGDYCIIDHERRDCFRSTKDVDFGRSDSAKLLVDSGKCTGTSEDIPKSCFGTHIKQPEGNLIDAEGKRWDGVSGHGTAAAANGSLLKEPQYRGVRKRPWGKFTAEIRDPLKKARCPTGFHGLAGIADHEVNDSQTLPFLFIIIALTQHLNDTVHAQLNTGTYAMSSTSSSTPHYSSFPSPSSSSTATRPYFITIAATSARAAFATRRPWEEVFALYSFTRPHSINEATMRVKRNLNHFRVNYFMMVLFVLFLSLLWHPLSIIVFLVALVAWFFLYFFRDEPVVVFGSSVDDRTVAAVLAAATVLALVFTGVWVNVVASIVVGIALVVLHAAFRSSEDLYMDEHEGYDGGLLSVVGGTPTKRTGGYT</sequence>
<dbReference type="PANTHER" id="PTHR19317:SF84">
    <property type="entry name" value="PRA1 FAMILY PROTEIN"/>
    <property type="match status" value="1"/>
</dbReference>
<evidence type="ECO:0000256" key="12">
    <source>
        <dbReference type="SAM" id="Phobius"/>
    </source>
</evidence>
<evidence type="ECO:0000256" key="2">
    <source>
        <dbReference type="ARBA" id="ARBA00004123"/>
    </source>
</evidence>
<dbReference type="GO" id="GO:0005794">
    <property type="term" value="C:Golgi apparatus"/>
    <property type="evidence" value="ECO:0007669"/>
    <property type="project" value="TreeGrafter"/>
</dbReference>
<evidence type="ECO:0000256" key="7">
    <source>
        <dbReference type="ARBA" id="ARBA00023015"/>
    </source>
</evidence>
<feature type="domain" description="AP2/ERF" evidence="13">
    <location>
        <begin position="103"/>
        <end position="202"/>
    </location>
</feature>
<keyword evidence="11" id="KW-0539">Nucleus</keyword>
<comment type="similarity">
    <text evidence="4">Belongs to the PRA1 family.</text>
</comment>
<evidence type="ECO:0000256" key="3">
    <source>
        <dbReference type="ARBA" id="ARBA00004127"/>
    </source>
</evidence>
<evidence type="ECO:0000313" key="14">
    <source>
        <dbReference type="EMBL" id="WVZ06425.1"/>
    </source>
</evidence>
<dbReference type="PROSITE" id="PS51032">
    <property type="entry name" value="AP2_ERF"/>
    <property type="match status" value="1"/>
</dbReference>
<dbReference type="GO" id="GO:0016192">
    <property type="term" value="P:vesicle-mediated transport"/>
    <property type="evidence" value="ECO:0007669"/>
    <property type="project" value="TreeGrafter"/>
</dbReference>
<dbReference type="InterPro" id="IPR004895">
    <property type="entry name" value="Prenylated_rab_accept_PRA1"/>
</dbReference>
<organism evidence="14 15">
    <name type="scientific">Vigna mungo</name>
    <name type="common">Black gram</name>
    <name type="synonym">Phaseolus mungo</name>
    <dbReference type="NCBI Taxonomy" id="3915"/>
    <lineage>
        <taxon>Eukaryota</taxon>
        <taxon>Viridiplantae</taxon>
        <taxon>Streptophyta</taxon>
        <taxon>Embryophyta</taxon>
        <taxon>Tracheophyta</taxon>
        <taxon>Spermatophyta</taxon>
        <taxon>Magnoliopsida</taxon>
        <taxon>eudicotyledons</taxon>
        <taxon>Gunneridae</taxon>
        <taxon>Pentapetalae</taxon>
        <taxon>rosids</taxon>
        <taxon>fabids</taxon>
        <taxon>Fabales</taxon>
        <taxon>Fabaceae</taxon>
        <taxon>Papilionoideae</taxon>
        <taxon>50 kb inversion clade</taxon>
        <taxon>NPAAA clade</taxon>
        <taxon>indigoferoid/millettioid clade</taxon>
        <taxon>Phaseoleae</taxon>
        <taxon>Vigna</taxon>
    </lineage>
</organism>
<reference evidence="14 15" key="1">
    <citation type="journal article" date="2023" name="Life. Sci Alliance">
        <title>Evolutionary insights into 3D genome organization and epigenetic landscape of Vigna mungo.</title>
        <authorList>
            <person name="Junaid A."/>
            <person name="Singh B."/>
            <person name="Bhatia S."/>
        </authorList>
    </citation>
    <scope>NUCLEOTIDE SEQUENCE [LARGE SCALE GENOMIC DNA]</scope>
    <source>
        <strain evidence="14">Urdbean</strain>
    </source>
</reference>
<evidence type="ECO:0000256" key="11">
    <source>
        <dbReference type="ARBA" id="ARBA00023242"/>
    </source>
</evidence>
<evidence type="ECO:0000256" key="10">
    <source>
        <dbReference type="ARBA" id="ARBA00023163"/>
    </source>
</evidence>
<comment type="function">
    <text evidence="1">May be involved in both secretory and endocytic intracellular trafficking in the endosomal/prevacuolar compartments.</text>
</comment>
<evidence type="ECO:0000256" key="4">
    <source>
        <dbReference type="ARBA" id="ARBA00006483"/>
    </source>
</evidence>
<evidence type="ECO:0000256" key="8">
    <source>
        <dbReference type="ARBA" id="ARBA00023125"/>
    </source>
</evidence>
<feature type="transmembrane region" description="Helical" evidence="12">
    <location>
        <begin position="308"/>
        <end position="341"/>
    </location>
</feature>
<keyword evidence="15" id="KW-1185">Reference proteome</keyword>
<keyword evidence="8" id="KW-0238">DNA-binding</keyword>
<evidence type="ECO:0000256" key="6">
    <source>
        <dbReference type="ARBA" id="ARBA00022989"/>
    </source>
</evidence>
<dbReference type="Proteomes" id="UP001374535">
    <property type="component" value="Chromosome 6"/>
</dbReference>
<evidence type="ECO:0000313" key="15">
    <source>
        <dbReference type="Proteomes" id="UP001374535"/>
    </source>
</evidence>
<accession>A0AAQ3NB54</accession>
<feature type="transmembrane region" description="Helical" evidence="12">
    <location>
        <begin position="255"/>
        <end position="288"/>
    </location>
</feature>
<dbReference type="Pfam" id="PF03208">
    <property type="entry name" value="PRA1"/>
    <property type="match status" value="1"/>
</dbReference>
<evidence type="ECO:0000259" key="13">
    <source>
        <dbReference type="PROSITE" id="PS51032"/>
    </source>
</evidence>
<dbReference type="GO" id="GO:0003700">
    <property type="term" value="F:DNA-binding transcription factor activity"/>
    <property type="evidence" value="ECO:0007669"/>
    <property type="project" value="InterPro"/>
</dbReference>
<keyword evidence="6 12" id="KW-1133">Transmembrane helix</keyword>
<dbReference type="PANTHER" id="PTHR19317">
    <property type="entry name" value="PRENYLATED RAB ACCEPTOR 1-RELATED"/>
    <property type="match status" value="1"/>
</dbReference>